<name>A0A0F9WA89_9MICR</name>
<proteinExistence type="predicted"/>
<gene>
    <name evidence="1" type="ORF">AAJ76_6300015041</name>
</gene>
<dbReference type="EMBL" id="JPQZ01000063">
    <property type="protein sequence ID" value="KKO74526.1"/>
    <property type="molecule type" value="Genomic_DNA"/>
</dbReference>
<sequence>MPSSNSYSFKQLSLFGVYIQNKHRSDLGSIKYVDRKEIWVFKAEENERFHPRKIDYLLPFEVKP</sequence>
<organism evidence="1 2">
    <name type="scientific">Vairimorpha ceranae</name>
    <dbReference type="NCBI Taxonomy" id="40302"/>
    <lineage>
        <taxon>Eukaryota</taxon>
        <taxon>Fungi</taxon>
        <taxon>Fungi incertae sedis</taxon>
        <taxon>Microsporidia</taxon>
        <taxon>Nosematidae</taxon>
        <taxon>Vairimorpha</taxon>
    </lineage>
</organism>
<keyword evidence="2" id="KW-1185">Reference proteome</keyword>
<dbReference type="Proteomes" id="UP000034350">
    <property type="component" value="Unassembled WGS sequence"/>
</dbReference>
<dbReference type="AlphaFoldDB" id="A0A0F9WA89"/>
<dbReference type="VEuPathDB" id="MicrosporidiaDB:AAJ76_6300015041"/>
<accession>A0A0F9WA89</accession>
<dbReference type="RefSeq" id="XP_024330268.1">
    <property type="nucleotide sequence ID" value="XM_024476168.1"/>
</dbReference>
<evidence type="ECO:0000313" key="2">
    <source>
        <dbReference type="Proteomes" id="UP000034350"/>
    </source>
</evidence>
<dbReference type="GeneID" id="36321119"/>
<protein>
    <submittedName>
        <fullName evidence="1">Uncharacterized protein</fullName>
    </submittedName>
</protein>
<comment type="caution">
    <text evidence="1">The sequence shown here is derived from an EMBL/GenBank/DDBJ whole genome shotgun (WGS) entry which is preliminary data.</text>
</comment>
<reference evidence="1 2" key="1">
    <citation type="journal article" date="2015" name="Environ. Microbiol.">
        <title>Genome analyses suggest the presence of polyploidy and recent human-driven expansions in eight global populations of the honeybee pathogen Nosema ceranae.</title>
        <authorList>
            <person name="Pelin A."/>
            <person name="Selman M."/>
            <person name="Aris-Brosou S."/>
            <person name="Farinelli L."/>
            <person name="Corradi N."/>
        </authorList>
    </citation>
    <scope>NUCLEOTIDE SEQUENCE [LARGE SCALE GENOMIC DNA]</scope>
    <source>
        <strain evidence="1 2">PA08 1199</strain>
    </source>
</reference>
<evidence type="ECO:0000313" key="1">
    <source>
        <dbReference type="EMBL" id="KKO74526.1"/>
    </source>
</evidence>